<dbReference type="RefSeq" id="WP_133556736.1">
    <property type="nucleotide sequence ID" value="NZ_SNYF01000007.1"/>
</dbReference>
<keyword evidence="1" id="KW-1133">Transmembrane helix</keyword>
<organism evidence="2 3">
    <name type="scientific">Algoriphagus boseongensis</name>
    <dbReference type="NCBI Taxonomy" id="1442587"/>
    <lineage>
        <taxon>Bacteria</taxon>
        <taxon>Pseudomonadati</taxon>
        <taxon>Bacteroidota</taxon>
        <taxon>Cytophagia</taxon>
        <taxon>Cytophagales</taxon>
        <taxon>Cyclobacteriaceae</taxon>
        <taxon>Algoriphagus</taxon>
    </lineage>
</organism>
<feature type="transmembrane region" description="Helical" evidence="1">
    <location>
        <begin position="21"/>
        <end position="40"/>
    </location>
</feature>
<comment type="caution">
    <text evidence="2">The sequence shown here is derived from an EMBL/GenBank/DDBJ whole genome shotgun (WGS) entry which is preliminary data.</text>
</comment>
<accession>A0A4R6T7J0</accession>
<protein>
    <submittedName>
        <fullName evidence="2">Uncharacterized protein</fullName>
    </submittedName>
</protein>
<dbReference type="EMBL" id="SNYF01000007">
    <property type="protein sequence ID" value="TDQ16640.1"/>
    <property type="molecule type" value="Genomic_DNA"/>
</dbReference>
<keyword evidence="3" id="KW-1185">Reference proteome</keyword>
<dbReference type="Pfam" id="PF19578">
    <property type="entry name" value="DUF6090"/>
    <property type="match status" value="1"/>
</dbReference>
<dbReference type="Proteomes" id="UP000294535">
    <property type="component" value="Unassembled WGS sequence"/>
</dbReference>
<evidence type="ECO:0000313" key="3">
    <source>
        <dbReference type="Proteomes" id="UP000294535"/>
    </source>
</evidence>
<dbReference type="InterPro" id="IPR045749">
    <property type="entry name" value="DUF6090"/>
</dbReference>
<evidence type="ECO:0000256" key="1">
    <source>
        <dbReference type="SAM" id="Phobius"/>
    </source>
</evidence>
<keyword evidence="1" id="KW-0812">Transmembrane</keyword>
<sequence length="251" mass="28638">MIQFFRKIRQSLLSDGKIGKYLKYAVGEIVLVVIGILIALQLNNWNENRKEDRQLKGYLHKISQNVSQDILQINSLKTRRDSVRAAATRSGQALMRRDFSDFSNILPGSIVVQEFYFIPDKSGFEALKNSAFLGKINNTKVDSLLTSYYRLVEKTHQSELSYNNFIENMEAQINSEVDPTALEIIGHKVMKGEKISANDLEDALPLIHNHAFKMSVFRTMDDQSYVRNYAGLIELGNALVQEIDIFSEQLN</sequence>
<gene>
    <name evidence="2" type="ORF">DFQ04_2762</name>
</gene>
<proteinExistence type="predicted"/>
<reference evidence="2 3" key="1">
    <citation type="submission" date="2019-03" db="EMBL/GenBank/DDBJ databases">
        <title>Genomic Encyclopedia of Type Strains, Phase III (KMG-III): the genomes of soil and plant-associated and newly described type strains.</title>
        <authorList>
            <person name="Whitman W."/>
        </authorList>
    </citation>
    <scope>NUCLEOTIDE SEQUENCE [LARGE SCALE GENOMIC DNA]</scope>
    <source>
        <strain evidence="2 3">CECT 8446</strain>
    </source>
</reference>
<name>A0A4R6T7J0_9BACT</name>
<keyword evidence="1" id="KW-0472">Membrane</keyword>
<dbReference type="AlphaFoldDB" id="A0A4R6T7J0"/>
<dbReference type="OrthoDB" id="821805at2"/>
<evidence type="ECO:0000313" key="2">
    <source>
        <dbReference type="EMBL" id="TDQ16640.1"/>
    </source>
</evidence>